<dbReference type="AlphaFoldDB" id="A0A561TKM9"/>
<evidence type="ECO:0000256" key="1">
    <source>
        <dbReference type="ARBA" id="ARBA00048819"/>
    </source>
</evidence>
<keyword evidence="3" id="KW-1185">Reference proteome</keyword>
<protein>
    <submittedName>
        <fullName evidence="2">Uncharacterized protein</fullName>
    </submittedName>
</protein>
<sequence>MKARHSAPRAEEVEEVVKELRAVLAEAGISLLSLGLDPVSLAWEAPRPLVAPGRRPPRTARRTAAAVMR</sequence>
<comment type="caution">
    <text evidence="2">The sequence shown here is derived from an EMBL/GenBank/DDBJ whole genome shotgun (WGS) entry which is preliminary data.</text>
</comment>
<reference evidence="2 3" key="1">
    <citation type="submission" date="2019-06" db="EMBL/GenBank/DDBJ databases">
        <title>Sequencing the genomes of 1000 actinobacteria strains.</title>
        <authorList>
            <person name="Klenk H.-P."/>
        </authorList>
    </citation>
    <scope>NUCLEOTIDE SEQUENCE [LARGE SCALE GENOMIC DNA]</scope>
    <source>
        <strain evidence="2 3">DSM 41695</strain>
    </source>
</reference>
<comment type="catalytic activity">
    <reaction evidence="1">
        <text>L-cysteine + L-glutamate + ATP = gamma-L-glutamyl-L-cysteine + ADP + phosphate + H(+)</text>
        <dbReference type="Rhea" id="RHEA:13285"/>
        <dbReference type="ChEBI" id="CHEBI:15378"/>
        <dbReference type="ChEBI" id="CHEBI:29985"/>
        <dbReference type="ChEBI" id="CHEBI:30616"/>
        <dbReference type="ChEBI" id="CHEBI:35235"/>
        <dbReference type="ChEBI" id="CHEBI:43474"/>
        <dbReference type="ChEBI" id="CHEBI:58173"/>
        <dbReference type="ChEBI" id="CHEBI:456216"/>
        <dbReference type="EC" id="6.3.2.2"/>
    </reaction>
</comment>
<evidence type="ECO:0000313" key="3">
    <source>
        <dbReference type="Proteomes" id="UP000316603"/>
    </source>
</evidence>
<dbReference type="OrthoDB" id="4331723at2"/>
<proteinExistence type="predicted"/>
<accession>A0A561TKM9</accession>
<dbReference type="Proteomes" id="UP000316603">
    <property type="component" value="Unassembled WGS sequence"/>
</dbReference>
<organism evidence="2 3">
    <name type="scientific">Streptomyces capillispiralis</name>
    <dbReference type="NCBI Taxonomy" id="68182"/>
    <lineage>
        <taxon>Bacteria</taxon>
        <taxon>Bacillati</taxon>
        <taxon>Actinomycetota</taxon>
        <taxon>Actinomycetes</taxon>
        <taxon>Kitasatosporales</taxon>
        <taxon>Streptomycetaceae</taxon>
        <taxon>Streptomyces</taxon>
    </lineage>
</organism>
<dbReference type="InterPro" id="IPR006336">
    <property type="entry name" value="GCS2"/>
</dbReference>
<dbReference type="Pfam" id="PF04107">
    <property type="entry name" value="GCS2"/>
    <property type="match status" value="1"/>
</dbReference>
<name>A0A561TKM9_9ACTN</name>
<evidence type="ECO:0000313" key="2">
    <source>
        <dbReference type="EMBL" id="TWF87594.1"/>
    </source>
</evidence>
<gene>
    <name evidence="2" type="ORF">FHX78_114607</name>
</gene>
<dbReference type="EMBL" id="VIWV01000001">
    <property type="protein sequence ID" value="TWF87594.1"/>
    <property type="molecule type" value="Genomic_DNA"/>
</dbReference>